<proteinExistence type="predicted"/>
<feature type="domain" description="F-box" evidence="1">
    <location>
        <begin position="22"/>
        <end position="58"/>
    </location>
</feature>
<dbReference type="PANTHER" id="PTHR31900">
    <property type="entry name" value="F-BOX/RNI SUPERFAMILY PROTEIN-RELATED"/>
    <property type="match status" value="1"/>
</dbReference>
<dbReference type="SUPFAM" id="SSF52047">
    <property type="entry name" value="RNI-like"/>
    <property type="match status" value="1"/>
</dbReference>
<dbReference type="AlphaFoldDB" id="A0A540M0U6"/>
<evidence type="ECO:0000259" key="1">
    <source>
        <dbReference type="PROSITE" id="PS50181"/>
    </source>
</evidence>
<dbReference type="SUPFAM" id="SSF81383">
    <property type="entry name" value="F-box domain"/>
    <property type="match status" value="1"/>
</dbReference>
<gene>
    <name evidence="2" type="ORF">C1H46_022072</name>
</gene>
<organism evidence="2 3">
    <name type="scientific">Malus baccata</name>
    <name type="common">Siberian crab apple</name>
    <name type="synonym">Pyrus baccata</name>
    <dbReference type="NCBI Taxonomy" id="106549"/>
    <lineage>
        <taxon>Eukaryota</taxon>
        <taxon>Viridiplantae</taxon>
        <taxon>Streptophyta</taxon>
        <taxon>Embryophyta</taxon>
        <taxon>Tracheophyta</taxon>
        <taxon>Spermatophyta</taxon>
        <taxon>Magnoliopsida</taxon>
        <taxon>eudicotyledons</taxon>
        <taxon>Gunneridae</taxon>
        <taxon>Pentapetalae</taxon>
        <taxon>rosids</taxon>
        <taxon>fabids</taxon>
        <taxon>Rosales</taxon>
        <taxon>Rosaceae</taxon>
        <taxon>Amygdaloideae</taxon>
        <taxon>Maleae</taxon>
        <taxon>Malus</taxon>
    </lineage>
</organism>
<protein>
    <recommendedName>
        <fullName evidence="1">F-box domain-containing protein</fullName>
    </recommendedName>
</protein>
<accession>A0A540M0U6</accession>
<dbReference type="Pfam" id="PF00646">
    <property type="entry name" value="F-box"/>
    <property type="match status" value="1"/>
</dbReference>
<dbReference type="InterPro" id="IPR001810">
    <property type="entry name" value="F-box_dom"/>
</dbReference>
<dbReference type="STRING" id="106549.A0A540M0U6"/>
<evidence type="ECO:0000313" key="3">
    <source>
        <dbReference type="Proteomes" id="UP000315295"/>
    </source>
</evidence>
<dbReference type="CDD" id="cd22160">
    <property type="entry name" value="F-box_AtFBL13-like"/>
    <property type="match status" value="1"/>
</dbReference>
<name>A0A540M0U6_MALBA</name>
<keyword evidence="3" id="KW-1185">Reference proteome</keyword>
<dbReference type="PANTHER" id="PTHR31900:SF30">
    <property type="entry name" value="SUPERFAMILY PROTEIN, PUTATIVE-RELATED"/>
    <property type="match status" value="1"/>
</dbReference>
<dbReference type="InterPro" id="IPR050232">
    <property type="entry name" value="FBL13/AtMIF1-like"/>
</dbReference>
<dbReference type="InterPro" id="IPR053781">
    <property type="entry name" value="F-box_AtFBL13-like"/>
</dbReference>
<reference evidence="2 3" key="1">
    <citation type="journal article" date="2019" name="G3 (Bethesda)">
        <title>Sequencing of a Wild Apple (Malus baccata) Genome Unravels the Differences Between Cultivated and Wild Apple Species Regarding Disease Resistance and Cold Tolerance.</title>
        <authorList>
            <person name="Chen X."/>
        </authorList>
    </citation>
    <scope>NUCLEOTIDE SEQUENCE [LARGE SCALE GENOMIC DNA]</scope>
    <source>
        <strain evidence="3">cv. Shandingzi</strain>
        <tissue evidence="2">Leaves</tissue>
    </source>
</reference>
<dbReference type="SMART" id="SM00256">
    <property type="entry name" value="FBOX"/>
    <property type="match status" value="1"/>
</dbReference>
<dbReference type="InterPro" id="IPR036047">
    <property type="entry name" value="F-box-like_dom_sf"/>
</dbReference>
<comment type="caution">
    <text evidence="2">The sequence shown here is derived from an EMBL/GenBank/DDBJ whole genome shotgun (WGS) entry which is preliminary data.</text>
</comment>
<dbReference type="EMBL" id="VIEB01000394">
    <property type="protein sequence ID" value="TQD92361.1"/>
    <property type="molecule type" value="Genomic_DNA"/>
</dbReference>
<evidence type="ECO:0000313" key="2">
    <source>
        <dbReference type="EMBL" id="TQD92361.1"/>
    </source>
</evidence>
<dbReference type="Gene3D" id="1.20.1280.50">
    <property type="match status" value="1"/>
</dbReference>
<dbReference type="Proteomes" id="UP000315295">
    <property type="component" value="Unassembled WGS sequence"/>
</dbReference>
<sequence length="512" mass="58546">MEITRAFIEGEKKAHNEQKCSIDRISNLPNDVLYQILSLLPFKYTARTSVLSRRWRYLWTSVPVLDFCAGFTSEVDDTKRMQFITTVLTHRQENSNIKVFRIASEESRDPSFEFLHDCICWVVQHNQVEEIVLYLKIVNGRFDLPLCVSECDSLRSLTLAATCGFYFLRVRMATTTIGLSSLHTLSLIRVKFLDNRDLVMDLFSDSTFPFLEKLTILICRGICDLKISCSRLEYVRMFRTDLFRLHICGMRLKNLDVVGCFIHATQSFVDIFAPNLQTFRWKHNYLTTGKYLIQISPTIRTSDVNFLVRGNDISMAMTCVAVNLLCGLSHVQQLVLSIDALQVLSRIYFEDGLPNSFVKLQTLEIQTEGFGKREIPGLTCLFKSSPILHTLKIDISNGSDHNDVWNNSLLDITECTEEQYWESQAQVLSPSLCHLKVVKIVVPSYPMNLMIPESVISVVRVLLQYGGGLQDMVLSSYHHTYFRDPWKDTIGLIEGFPRASANVKISIVLLAD</sequence>
<dbReference type="PROSITE" id="PS50181">
    <property type="entry name" value="FBOX"/>
    <property type="match status" value="1"/>
</dbReference>